<gene>
    <name evidence="1" type="ORF">FUAX_55540</name>
</gene>
<dbReference type="EMBL" id="AP025326">
    <property type="protein sequence ID" value="BDD13122.1"/>
    <property type="molecule type" value="Genomic_DNA"/>
</dbReference>
<dbReference type="Proteomes" id="UP001348817">
    <property type="component" value="Plasmid pFA12"/>
</dbReference>
<organism evidence="1 2">
    <name type="scientific">Fulvitalea axinellae</name>
    <dbReference type="NCBI Taxonomy" id="1182444"/>
    <lineage>
        <taxon>Bacteria</taxon>
        <taxon>Pseudomonadati</taxon>
        <taxon>Bacteroidota</taxon>
        <taxon>Cytophagia</taxon>
        <taxon>Cytophagales</taxon>
        <taxon>Persicobacteraceae</taxon>
        <taxon>Fulvitalea</taxon>
    </lineage>
</organism>
<evidence type="ECO:0000313" key="1">
    <source>
        <dbReference type="EMBL" id="BDD13122.1"/>
    </source>
</evidence>
<reference evidence="1 2" key="1">
    <citation type="submission" date="2021-12" db="EMBL/GenBank/DDBJ databases">
        <title>Genome sequencing of bacteria with rrn-lacking chromosome and rrn-plasmid.</title>
        <authorList>
            <person name="Anda M."/>
            <person name="Iwasaki W."/>
        </authorList>
    </citation>
    <scope>NUCLEOTIDE SEQUENCE [LARGE SCALE GENOMIC DNA]</scope>
    <source>
        <strain evidence="1 2">DSM 100852</strain>
        <plasmid evidence="1 2">pFA12</plasmid>
    </source>
</reference>
<dbReference type="Gene3D" id="1.10.30.50">
    <property type="match status" value="1"/>
</dbReference>
<protein>
    <recommendedName>
        <fullName evidence="3">TIGR02646 family protein</fullName>
    </recommendedName>
</protein>
<proteinExistence type="predicted"/>
<keyword evidence="1" id="KW-0614">Plasmid</keyword>
<sequence length="308" mass="36409">MKKVSKNFDDVPRGLETKKCKVLINQALTENNDHDFKKYYYAHTSVKDALKSIYNNKCAYCESDISVGSPLRVDHYRPKDKVRDCWLEEEDKELDGQKLKRTKKIVSNGYYWLGYEWSNLVYSCESCNGSKSNYFPLKDEEKRIKHPPLRNEKLDKKKCHAHLSPLAEEPRLLLNPELDNPRDHLLCFPDGEVGYYTGEGEMSVKVYDLNRDPLRVKRKECYEKVFDKLARRLERFDREEYSERTVITSLEDILMEDLLSVIQDNGPYYSFFESMILDFDLYFVERFSDPEHKRLLKLAYDSLINSIA</sequence>
<dbReference type="AlphaFoldDB" id="A0AAU9CZE3"/>
<dbReference type="KEGG" id="fax:FUAX_55540"/>
<evidence type="ECO:0000313" key="2">
    <source>
        <dbReference type="Proteomes" id="UP001348817"/>
    </source>
</evidence>
<evidence type="ECO:0008006" key="3">
    <source>
        <dbReference type="Google" id="ProtNLM"/>
    </source>
</evidence>
<keyword evidence="2" id="KW-1185">Reference proteome</keyword>
<dbReference type="RefSeq" id="WP_338396291.1">
    <property type="nucleotide sequence ID" value="NZ_AP025326.1"/>
</dbReference>
<accession>A0AAU9CZE3</accession>
<name>A0AAU9CZE3_9BACT</name>
<geneLocation type="plasmid" evidence="1 2">
    <name>pFA12</name>
</geneLocation>